<reference evidence="1 2" key="1">
    <citation type="submission" date="2015-10" db="EMBL/GenBank/DDBJ databases">
        <title>Full genome of DAOMC 229536 Phialocephala scopiformis, a fungal endophyte of spruce producing the potent anti-insectan compound rugulosin.</title>
        <authorList>
            <consortium name="DOE Joint Genome Institute"/>
            <person name="Walker A.K."/>
            <person name="Frasz S.L."/>
            <person name="Seifert K.A."/>
            <person name="Miller J.D."/>
            <person name="Mondo S.J."/>
            <person name="Labutti K."/>
            <person name="Lipzen A."/>
            <person name="Dockter R."/>
            <person name="Kennedy M."/>
            <person name="Grigoriev I.V."/>
            <person name="Spatafora J.W."/>
        </authorList>
    </citation>
    <scope>NUCLEOTIDE SEQUENCE [LARGE SCALE GENOMIC DNA]</scope>
    <source>
        <strain evidence="1 2">CBS 120377</strain>
    </source>
</reference>
<name>A0A132B749_MOLSC</name>
<proteinExistence type="predicted"/>
<evidence type="ECO:0000313" key="2">
    <source>
        <dbReference type="Proteomes" id="UP000070700"/>
    </source>
</evidence>
<dbReference type="KEGG" id="psco:LY89DRAFT_691126"/>
<evidence type="ECO:0000313" key="1">
    <source>
        <dbReference type="EMBL" id="KUJ08236.1"/>
    </source>
</evidence>
<organism evidence="1 2">
    <name type="scientific">Mollisia scopiformis</name>
    <name type="common">Conifer needle endophyte fungus</name>
    <name type="synonym">Phialocephala scopiformis</name>
    <dbReference type="NCBI Taxonomy" id="149040"/>
    <lineage>
        <taxon>Eukaryota</taxon>
        <taxon>Fungi</taxon>
        <taxon>Dikarya</taxon>
        <taxon>Ascomycota</taxon>
        <taxon>Pezizomycotina</taxon>
        <taxon>Leotiomycetes</taxon>
        <taxon>Helotiales</taxon>
        <taxon>Mollisiaceae</taxon>
        <taxon>Mollisia</taxon>
    </lineage>
</organism>
<accession>A0A132B749</accession>
<dbReference type="EMBL" id="KQ947436">
    <property type="protein sequence ID" value="KUJ08236.1"/>
    <property type="molecule type" value="Genomic_DNA"/>
</dbReference>
<dbReference type="RefSeq" id="XP_018062591.1">
    <property type="nucleotide sequence ID" value="XM_018216237.1"/>
</dbReference>
<dbReference type="STRING" id="149040.A0A132B749"/>
<gene>
    <name evidence="1" type="ORF">LY89DRAFT_691126</name>
</gene>
<dbReference type="AlphaFoldDB" id="A0A132B749"/>
<dbReference type="Proteomes" id="UP000070700">
    <property type="component" value="Unassembled WGS sequence"/>
</dbReference>
<dbReference type="OrthoDB" id="5587021at2759"/>
<sequence>RKQVDTVIGAVDGLLGSITQGGTLLNFVVDSLGNIVQSVTNTAGQAVDSIVGNYLNNMTFTGVTSSLGNGLTQKQYSYSPLNALVNIVFNAAGQIVGQPSVVKQTSTASSTTASATATPVSLTTTSAATTTSAS</sequence>
<dbReference type="GeneID" id="28825963"/>
<protein>
    <submittedName>
        <fullName evidence="1">Uncharacterized protein</fullName>
    </submittedName>
</protein>
<feature type="non-terminal residue" evidence="1">
    <location>
        <position position="1"/>
    </location>
</feature>
<dbReference type="InParanoid" id="A0A132B749"/>
<keyword evidence="2" id="KW-1185">Reference proteome</keyword>